<organism evidence="1 2">
    <name type="scientific">Austropuccinia psidii MF-1</name>
    <dbReference type="NCBI Taxonomy" id="1389203"/>
    <lineage>
        <taxon>Eukaryota</taxon>
        <taxon>Fungi</taxon>
        <taxon>Dikarya</taxon>
        <taxon>Basidiomycota</taxon>
        <taxon>Pucciniomycotina</taxon>
        <taxon>Pucciniomycetes</taxon>
        <taxon>Pucciniales</taxon>
        <taxon>Sphaerophragmiaceae</taxon>
        <taxon>Austropuccinia</taxon>
    </lineage>
</organism>
<sequence>MSGNVVCTDRDKCLSSRAQILANSNFKDDQELIEILNGFLILSKSKWSSPSLGYAAATLLIKVNRHEEALTAVIPALIHTAYPKIRQIVHEALTASNEPKATAKAFVQQISQKTSNMKIVANHLGINMSETSDSINQPCYYLIQALRDTRLFDENQLVK</sequence>
<name>A0A9Q3BR23_9BASI</name>
<comment type="caution">
    <text evidence="1">The sequence shown here is derived from an EMBL/GenBank/DDBJ whole genome shotgun (WGS) entry which is preliminary data.</text>
</comment>
<reference evidence="1" key="1">
    <citation type="submission" date="2021-03" db="EMBL/GenBank/DDBJ databases">
        <title>Draft genome sequence of rust myrtle Austropuccinia psidii MF-1, a brazilian biotype.</title>
        <authorList>
            <person name="Quecine M.C."/>
            <person name="Pachon D.M.R."/>
            <person name="Bonatelli M.L."/>
            <person name="Correr F.H."/>
            <person name="Franceschini L.M."/>
            <person name="Leite T.F."/>
            <person name="Margarido G.R.A."/>
            <person name="Almeida C.A."/>
            <person name="Ferrarezi J.A."/>
            <person name="Labate C.A."/>
        </authorList>
    </citation>
    <scope>NUCLEOTIDE SEQUENCE</scope>
    <source>
        <strain evidence="1">MF-1</strain>
    </source>
</reference>
<protein>
    <submittedName>
        <fullName evidence="1">Uncharacterized protein</fullName>
    </submittedName>
</protein>
<evidence type="ECO:0000313" key="1">
    <source>
        <dbReference type="EMBL" id="MBW0469580.1"/>
    </source>
</evidence>
<evidence type="ECO:0000313" key="2">
    <source>
        <dbReference type="Proteomes" id="UP000765509"/>
    </source>
</evidence>
<dbReference type="OrthoDB" id="2507274at2759"/>
<proteinExistence type="predicted"/>
<dbReference type="EMBL" id="AVOT02002225">
    <property type="protein sequence ID" value="MBW0469580.1"/>
    <property type="molecule type" value="Genomic_DNA"/>
</dbReference>
<dbReference type="AlphaFoldDB" id="A0A9Q3BR23"/>
<gene>
    <name evidence="1" type="ORF">O181_009295</name>
</gene>
<keyword evidence="2" id="KW-1185">Reference proteome</keyword>
<accession>A0A9Q3BR23</accession>
<dbReference type="Proteomes" id="UP000765509">
    <property type="component" value="Unassembled WGS sequence"/>
</dbReference>